<comment type="caution">
    <text evidence="1">The sequence shown here is derived from an EMBL/GenBank/DDBJ whole genome shotgun (WGS) entry which is preliminary data.</text>
</comment>
<dbReference type="Proteomes" id="UP001500711">
    <property type="component" value="Unassembled WGS sequence"/>
</dbReference>
<gene>
    <name evidence="1" type="ORF">GCM10022267_90240</name>
</gene>
<organism evidence="1 2">
    <name type="scientific">Lentzea roselyniae</name>
    <dbReference type="NCBI Taxonomy" id="531940"/>
    <lineage>
        <taxon>Bacteria</taxon>
        <taxon>Bacillati</taxon>
        <taxon>Actinomycetota</taxon>
        <taxon>Actinomycetes</taxon>
        <taxon>Pseudonocardiales</taxon>
        <taxon>Pseudonocardiaceae</taxon>
        <taxon>Lentzea</taxon>
    </lineage>
</organism>
<proteinExistence type="predicted"/>
<evidence type="ECO:0000313" key="1">
    <source>
        <dbReference type="EMBL" id="GAA3689453.1"/>
    </source>
</evidence>
<evidence type="ECO:0000313" key="2">
    <source>
        <dbReference type="Proteomes" id="UP001500711"/>
    </source>
</evidence>
<reference evidence="2" key="1">
    <citation type="journal article" date="2019" name="Int. J. Syst. Evol. Microbiol.">
        <title>The Global Catalogue of Microorganisms (GCM) 10K type strain sequencing project: providing services to taxonomists for standard genome sequencing and annotation.</title>
        <authorList>
            <consortium name="The Broad Institute Genomics Platform"/>
            <consortium name="The Broad Institute Genome Sequencing Center for Infectious Disease"/>
            <person name="Wu L."/>
            <person name="Ma J."/>
        </authorList>
    </citation>
    <scope>NUCLEOTIDE SEQUENCE [LARGE SCALE GENOMIC DNA]</scope>
    <source>
        <strain evidence="2">JCM 17494</strain>
    </source>
</reference>
<name>A0ABP7CJK8_9PSEU</name>
<protein>
    <submittedName>
        <fullName evidence="1">Uncharacterized protein</fullName>
    </submittedName>
</protein>
<keyword evidence="2" id="KW-1185">Reference proteome</keyword>
<accession>A0ABP7CJK8</accession>
<dbReference type="EMBL" id="BAABBE010000080">
    <property type="protein sequence ID" value="GAA3689453.1"/>
    <property type="molecule type" value="Genomic_DNA"/>
</dbReference>
<sequence>MNPTFHYTSDGQHESRLTSDLLAGIKRQDRNLTVLGHTVMWTSYLKGDEGVFEPRETIITYGTSSR</sequence>